<dbReference type="SMART" id="SM00116">
    <property type="entry name" value="CBS"/>
    <property type="match status" value="2"/>
</dbReference>
<evidence type="ECO:0000259" key="9">
    <source>
        <dbReference type="PROSITE" id="PS50893"/>
    </source>
</evidence>
<dbReference type="SMART" id="SM00382">
    <property type="entry name" value="AAA"/>
    <property type="match status" value="1"/>
</dbReference>
<evidence type="ECO:0000256" key="5">
    <source>
        <dbReference type="ARBA" id="ARBA00022840"/>
    </source>
</evidence>
<evidence type="ECO:0000256" key="7">
    <source>
        <dbReference type="PROSITE-ProRule" id="PRU00703"/>
    </source>
</evidence>
<feature type="domain" description="CBS" evidence="10">
    <location>
        <begin position="257"/>
        <end position="313"/>
    </location>
</feature>
<comment type="catalytic activity">
    <reaction evidence="8">
        <text>a quaternary ammonium(out) + ATP + H2O = a quaternary ammonium(in) + ADP + phosphate + H(+)</text>
        <dbReference type="Rhea" id="RHEA:11036"/>
        <dbReference type="ChEBI" id="CHEBI:15377"/>
        <dbReference type="ChEBI" id="CHEBI:15378"/>
        <dbReference type="ChEBI" id="CHEBI:30616"/>
        <dbReference type="ChEBI" id="CHEBI:35267"/>
        <dbReference type="ChEBI" id="CHEBI:43474"/>
        <dbReference type="ChEBI" id="CHEBI:456216"/>
    </reaction>
</comment>
<keyword evidence="3" id="KW-0677">Repeat</keyword>
<keyword evidence="8" id="KW-0472">Membrane</keyword>
<keyword evidence="12" id="KW-1185">Reference proteome</keyword>
<comment type="similarity">
    <text evidence="1 8">Belongs to the ABC transporter superfamily.</text>
</comment>
<dbReference type="InterPro" id="IPR017871">
    <property type="entry name" value="ABC_transporter-like_CS"/>
</dbReference>
<organism evidence="11 12">
    <name type="scientific">Periweissella cryptocerci</name>
    <dbReference type="NCBI Taxonomy" id="2506420"/>
    <lineage>
        <taxon>Bacteria</taxon>
        <taxon>Bacillati</taxon>
        <taxon>Bacillota</taxon>
        <taxon>Bacilli</taxon>
        <taxon>Lactobacillales</taxon>
        <taxon>Lactobacillaceae</taxon>
        <taxon>Periweissella</taxon>
    </lineage>
</organism>
<dbReference type="GO" id="GO:0031460">
    <property type="term" value="P:glycine betaine transport"/>
    <property type="evidence" value="ECO:0007669"/>
    <property type="project" value="InterPro"/>
</dbReference>
<dbReference type="CDD" id="cd04583">
    <property type="entry name" value="CBS_pair_ABC_OpuCA_assoc"/>
    <property type="match status" value="1"/>
</dbReference>
<dbReference type="Pfam" id="PF00571">
    <property type="entry name" value="CBS"/>
    <property type="match status" value="2"/>
</dbReference>
<dbReference type="InterPro" id="IPR027417">
    <property type="entry name" value="P-loop_NTPase"/>
</dbReference>
<evidence type="ECO:0000256" key="4">
    <source>
        <dbReference type="ARBA" id="ARBA00022741"/>
    </source>
</evidence>
<dbReference type="PANTHER" id="PTHR43117">
    <property type="entry name" value="OSMOPROTECTANT IMPORT ATP-BINDING PROTEIN OSMV"/>
    <property type="match status" value="1"/>
</dbReference>
<dbReference type="GO" id="GO:0006865">
    <property type="term" value="P:amino acid transport"/>
    <property type="evidence" value="ECO:0007669"/>
    <property type="project" value="UniProtKB-UniRule"/>
</dbReference>
<sequence>MSKYLEFQNVSKIYHGQTAVDDVSFSVEEGEFICLIGTSGSGKTTTMRMINRMLNPTKGKVLLEGKDVTKMDPIKLRRRIGYVIQNIGLMPHMTIRKNITMVPNLLKWSQVKQDAKALELIKLVELPEEYLDRYPGELSGGQQQRIGVVRALAADQKLILMDEPFGALDPITREALQVLVKNLQEKLGKTIIFVTHDMDEALDLSTKIGVMDAGELIQFDTPANILAHPANDFVAELLGHERLLAAQQNSRTVGQIMKKNPIAVSPGKSLREAVTVMRKNHVDTLLVTDDDQHLKGYVDIEDIDISFKTATSVSDVMHKGMFYVKSDMLVRDTVERILKRGASYVPVVDNELRLTGIVTRSSLVDMVYSAIWGDENEEATPQVEPSATVEVSDD</sequence>
<evidence type="ECO:0000256" key="2">
    <source>
        <dbReference type="ARBA" id="ARBA00022448"/>
    </source>
</evidence>
<feature type="domain" description="CBS" evidence="10">
    <location>
        <begin position="317"/>
        <end position="375"/>
    </location>
</feature>
<keyword evidence="8" id="KW-0997">Cell inner membrane</keyword>
<evidence type="ECO:0000256" key="1">
    <source>
        <dbReference type="ARBA" id="ARBA00005417"/>
    </source>
</evidence>
<keyword evidence="4 8" id="KW-0547">Nucleotide-binding</keyword>
<dbReference type="InterPro" id="IPR003593">
    <property type="entry name" value="AAA+_ATPase"/>
</dbReference>
<name>A0A4P6YUW4_9LACO</name>
<evidence type="ECO:0000256" key="6">
    <source>
        <dbReference type="ARBA" id="ARBA00023122"/>
    </source>
</evidence>
<dbReference type="EMBL" id="CP037940">
    <property type="protein sequence ID" value="QBO36552.1"/>
    <property type="molecule type" value="Genomic_DNA"/>
</dbReference>
<dbReference type="Pfam" id="PF00005">
    <property type="entry name" value="ABC_tran"/>
    <property type="match status" value="1"/>
</dbReference>
<evidence type="ECO:0000313" key="12">
    <source>
        <dbReference type="Proteomes" id="UP000292886"/>
    </source>
</evidence>
<feature type="domain" description="ABC transporter" evidence="9">
    <location>
        <begin position="5"/>
        <end position="238"/>
    </location>
</feature>
<dbReference type="InterPro" id="IPR046342">
    <property type="entry name" value="CBS_dom_sf"/>
</dbReference>
<dbReference type="Gene3D" id="3.40.50.300">
    <property type="entry name" value="P-loop containing nucleotide triphosphate hydrolases"/>
    <property type="match status" value="1"/>
</dbReference>
<dbReference type="PROSITE" id="PS51371">
    <property type="entry name" value="CBS"/>
    <property type="match status" value="2"/>
</dbReference>
<dbReference type="InterPro" id="IPR000644">
    <property type="entry name" value="CBS_dom"/>
</dbReference>
<dbReference type="AlphaFoldDB" id="A0A4P6YUW4"/>
<accession>A0A4P6YUW4</accession>
<dbReference type="KEGG" id="wei:EQG49_08720"/>
<keyword evidence="2 8" id="KW-0813">Transport</keyword>
<dbReference type="GO" id="GO:0005886">
    <property type="term" value="C:plasma membrane"/>
    <property type="evidence" value="ECO:0007669"/>
    <property type="project" value="UniProtKB-SubCell"/>
</dbReference>
<dbReference type="Proteomes" id="UP000292886">
    <property type="component" value="Chromosome"/>
</dbReference>
<dbReference type="NCBIfam" id="TIGR01186">
    <property type="entry name" value="proV"/>
    <property type="match status" value="1"/>
</dbReference>
<keyword evidence="8" id="KW-1003">Cell membrane</keyword>
<dbReference type="OrthoDB" id="9802264at2"/>
<dbReference type="PROSITE" id="PS00211">
    <property type="entry name" value="ABC_TRANSPORTER_1"/>
    <property type="match status" value="1"/>
</dbReference>
<proteinExistence type="inferred from homology"/>
<dbReference type="GO" id="GO:0015418">
    <property type="term" value="F:ABC-type quaternary ammonium compound transporting activity"/>
    <property type="evidence" value="ECO:0007669"/>
    <property type="project" value="UniProtKB-EC"/>
</dbReference>
<dbReference type="SUPFAM" id="SSF54631">
    <property type="entry name" value="CBS-domain pair"/>
    <property type="match status" value="1"/>
</dbReference>
<dbReference type="RefSeq" id="WP_133363629.1">
    <property type="nucleotide sequence ID" value="NZ_CP037940.1"/>
</dbReference>
<dbReference type="SUPFAM" id="SSF52540">
    <property type="entry name" value="P-loop containing nucleoside triphosphate hydrolases"/>
    <property type="match status" value="1"/>
</dbReference>
<dbReference type="GO" id="GO:0005524">
    <property type="term" value="F:ATP binding"/>
    <property type="evidence" value="ECO:0007669"/>
    <property type="project" value="UniProtKB-UniRule"/>
</dbReference>
<dbReference type="PANTHER" id="PTHR43117:SF3">
    <property type="entry name" value="CHOLINE TRANSPORT ATP-BINDING PROTEIN OPUBA"/>
    <property type="match status" value="1"/>
</dbReference>
<comment type="subunit">
    <text evidence="8">The complex is probably composed of two ATP-binding proteins, two transmembrane proteins and a solute-binding protein.</text>
</comment>
<comment type="subcellular location">
    <subcellularLocation>
        <location evidence="8">Cell inner membrane</location>
        <topology evidence="8">Peripheral membrane protein</topology>
    </subcellularLocation>
</comment>
<dbReference type="Gene3D" id="3.10.580.10">
    <property type="entry name" value="CBS-domain"/>
    <property type="match status" value="1"/>
</dbReference>
<evidence type="ECO:0000256" key="8">
    <source>
        <dbReference type="RuleBase" id="RU369116"/>
    </source>
</evidence>
<evidence type="ECO:0000313" key="11">
    <source>
        <dbReference type="EMBL" id="QBO36552.1"/>
    </source>
</evidence>
<reference evidence="12" key="1">
    <citation type="submission" date="2019-03" db="EMBL/GenBank/DDBJ databases">
        <title>Weissella sp. 26KH-42 Genome sequencing.</title>
        <authorList>
            <person name="Heo J."/>
            <person name="Kim S.-J."/>
            <person name="Kim J.-S."/>
            <person name="Hong S.-B."/>
            <person name="Kwon S.-W."/>
        </authorList>
    </citation>
    <scope>NUCLEOTIDE SEQUENCE [LARGE SCALE GENOMIC DNA]</scope>
    <source>
        <strain evidence="12">26KH-42</strain>
    </source>
</reference>
<gene>
    <name evidence="11" type="ORF">EQG49_08720</name>
</gene>
<dbReference type="InterPro" id="IPR005892">
    <property type="entry name" value="Gly-betaine_transp_ATP-bd"/>
</dbReference>
<dbReference type="PROSITE" id="PS50893">
    <property type="entry name" value="ABC_TRANSPORTER_2"/>
    <property type="match status" value="1"/>
</dbReference>
<evidence type="ECO:0000256" key="3">
    <source>
        <dbReference type="ARBA" id="ARBA00022737"/>
    </source>
</evidence>
<dbReference type="EC" id="7.6.2.9" evidence="8"/>
<keyword evidence="5 8" id="KW-0067">ATP-binding</keyword>
<evidence type="ECO:0000259" key="10">
    <source>
        <dbReference type="PROSITE" id="PS51371"/>
    </source>
</evidence>
<keyword evidence="6 7" id="KW-0129">CBS domain</keyword>
<dbReference type="InterPro" id="IPR003439">
    <property type="entry name" value="ABC_transporter-like_ATP-bd"/>
</dbReference>
<dbReference type="GO" id="GO:0016887">
    <property type="term" value="F:ATP hydrolysis activity"/>
    <property type="evidence" value="ECO:0007669"/>
    <property type="project" value="UniProtKB-UniRule"/>
</dbReference>
<protein>
    <recommendedName>
        <fullName evidence="8">Quaternary amine transport ATP-binding protein</fullName>
        <ecNumber evidence="8">7.6.2.9</ecNumber>
    </recommendedName>
</protein>
<dbReference type="FunFam" id="3.40.50.300:FF:000425">
    <property type="entry name" value="Probable ABC transporter, ATP-binding subunit"/>
    <property type="match status" value="1"/>
</dbReference>